<keyword evidence="2" id="KW-1185">Reference proteome</keyword>
<accession>A0A0S2FE27</accession>
<dbReference type="Gene3D" id="3.30.70.1060">
    <property type="entry name" value="Dimeric alpha+beta barrel"/>
    <property type="match status" value="1"/>
</dbReference>
<dbReference type="KEGG" id="lab:LA76x_3659"/>
<dbReference type="Proteomes" id="UP000060787">
    <property type="component" value="Chromosome"/>
</dbReference>
<evidence type="ECO:0000313" key="1">
    <source>
        <dbReference type="EMBL" id="ALN81781.1"/>
    </source>
</evidence>
<organism evidence="1 2">
    <name type="scientific">Lysobacter antibioticus</name>
    <dbReference type="NCBI Taxonomy" id="84531"/>
    <lineage>
        <taxon>Bacteria</taxon>
        <taxon>Pseudomonadati</taxon>
        <taxon>Pseudomonadota</taxon>
        <taxon>Gammaproteobacteria</taxon>
        <taxon>Lysobacterales</taxon>
        <taxon>Lysobacteraceae</taxon>
        <taxon>Lysobacter</taxon>
    </lineage>
</organism>
<dbReference type="AlphaFoldDB" id="A0A0S2FE27"/>
<protein>
    <submittedName>
        <fullName evidence="1">YCII-related domain protein</fullName>
    </submittedName>
</protein>
<evidence type="ECO:0000313" key="2">
    <source>
        <dbReference type="Proteomes" id="UP000060787"/>
    </source>
</evidence>
<reference evidence="1 2" key="1">
    <citation type="journal article" date="2015" name="BMC Genomics">
        <title>Comparative genomics and metabolic profiling of the genus Lysobacter.</title>
        <authorList>
            <person name="de Bruijn I."/>
            <person name="Cheng X."/>
            <person name="de Jager V."/>
            <person name="Exposito R.G."/>
            <person name="Watrous J."/>
            <person name="Patel N."/>
            <person name="Postma J."/>
            <person name="Dorrestein P.C."/>
            <person name="Kobayashi D."/>
            <person name="Raaijmakers J.M."/>
        </authorList>
    </citation>
    <scope>NUCLEOTIDE SEQUENCE [LARGE SCALE GENOMIC DNA]</scope>
    <source>
        <strain evidence="1 2">76</strain>
    </source>
</reference>
<dbReference type="STRING" id="84531.LA76x_3659"/>
<dbReference type="SUPFAM" id="SSF54909">
    <property type="entry name" value="Dimeric alpha+beta barrel"/>
    <property type="match status" value="1"/>
</dbReference>
<proteinExistence type="predicted"/>
<gene>
    <name evidence="1" type="ORF">LA76x_3659</name>
</gene>
<dbReference type="EMBL" id="CP011129">
    <property type="protein sequence ID" value="ALN81781.1"/>
    <property type="molecule type" value="Genomic_DNA"/>
</dbReference>
<sequence>MNTFVILFRRDRGSLSEAERLSLGRDIGAWARQHNEAGHQLAPRLLAPESRHIGPHRGTVEAAPLPITALLFLEARDLDEAARVAESHPGMRHGFTVEVRAWSAPNPTSAPADATP</sequence>
<dbReference type="PATRIC" id="fig|84531.8.peg.3677"/>
<name>A0A0S2FE27_LYSAN</name>
<dbReference type="InterPro" id="IPR011008">
    <property type="entry name" value="Dimeric_a/b-barrel"/>
</dbReference>